<dbReference type="EMBL" id="LCAG01000035">
    <property type="protein sequence ID" value="KKR85161.1"/>
    <property type="molecule type" value="Genomic_DNA"/>
</dbReference>
<feature type="transmembrane region" description="Helical" evidence="1">
    <location>
        <begin position="31"/>
        <end position="53"/>
    </location>
</feature>
<evidence type="ECO:0000256" key="1">
    <source>
        <dbReference type="SAM" id="Phobius"/>
    </source>
</evidence>
<gene>
    <name evidence="2" type="ORF">UU34_C0035G0004</name>
</gene>
<evidence type="ECO:0000313" key="2">
    <source>
        <dbReference type="EMBL" id="KKR85161.1"/>
    </source>
</evidence>
<organism evidence="2 3">
    <name type="scientific">Candidatus Curtissbacteria bacterium GW2011_GWA1_41_11</name>
    <dbReference type="NCBI Taxonomy" id="1618409"/>
    <lineage>
        <taxon>Bacteria</taxon>
        <taxon>Candidatus Curtissiibacteriota</taxon>
    </lineage>
</organism>
<reference evidence="2 3" key="1">
    <citation type="journal article" date="2015" name="Nature">
        <title>rRNA introns, odd ribosomes, and small enigmatic genomes across a large radiation of phyla.</title>
        <authorList>
            <person name="Brown C.T."/>
            <person name="Hug L.A."/>
            <person name="Thomas B.C."/>
            <person name="Sharon I."/>
            <person name="Castelle C.J."/>
            <person name="Singh A."/>
            <person name="Wilkins M.J."/>
            <person name="Williams K.H."/>
            <person name="Banfield J.F."/>
        </authorList>
    </citation>
    <scope>NUCLEOTIDE SEQUENCE [LARGE SCALE GENOMIC DNA]</scope>
</reference>
<dbReference type="Proteomes" id="UP000034854">
    <property type="component" value="Unassembled WGS sequence"/>
</dbReference>
<accession>A0A0G0UCT9</accession>
<protein>
    <recommendedName>
        <fullName evidence="4">DUF4082 domain-containing protein</fullName>
    </recommendedName>
</protein>
<keyword evidence="1" id="KW-1133">Transmembrane helix</keyword>
<comment type="caution">
    <text evidence="2">The sequence shown here is derived from an EMBL/GenBank/DDBJ whole genome shotgun (WGS) entry which is preliminary data.</text>
</comment>
<name>A0A0G0UCT9_9BACT</name>
<evidence type="ECO:0008006" key="4">
    <source>
        <dbReference type="Google" id="ProtNLM"/>
    </source>
</evidence>
<keyword evidence="1" id="KW-0812">Transmembrane</keyword>
<dbReference type="AlphaFoldDB" id="A0A0G0UCT9"/>
<keyword evidence="1" id="KW-0472">Membrane</keyword>
<sequence length="634" mass="68270">MEQSRSIKIAKSLNRCIGKLTIKQFIPGQSLVEILLAISLASILLPALITGLVTSREGKASQGQRLEATALLKETEEAVRSIREKGWANISSNGTFHPEIAVDNSWSLIANSQVVNGYTRQVVVSDVQRNPTSGEIVESGGNTDTSTKKIISTVSWTTPFPSKVESISYFQRYLANAAFTETTQAEFADGAFNNTVATNGGPPPTGAVELAQLPTSTVDYGNKFRVAGATSIGNMTNAGAKSSMRFTAQNSKTVTAIRVYHHARNGTATTYRYGLQADVGGLPSGTYLTSFTQQVQSTTGWKTITVPQYTISAGTVYHLVMEYQSDTIAANRFANLRNSNPQNQLYPLTNVQDSQSATLYKPNATSPWGLQAAQPIYELDFNDSTYEGNPYELSTETAIYGLNWSAEKFTLTGGNKTLQSISFYLRKNGTPPNDLTVELRNNANQTVYSGVITTSLAAPTSFAYVTHTLSPPTAITSGQTYRIILRTTDGTNTHSYRILVENTTNAANFNSITYDGTNSIYTSSSDAGTTWSDTGASPANNRDIGGFYFTIPTGGGFAPTGDFTSHATGSFDAGSTVAFNNLIWTANIPANTTLQLQIAVSGSPSGPFDYFGSDGASNFYKQRLSNANPKRRQH</sequence>
<evidence type="ECO:0000313" key="3">
    <source>
        <dbReference type="Proteomes" id="UP000034854"/>
    </source>
</evidence>
<proteinExistence type="predicted"/>